<reference evidence="2" key="1">
    <citation type="journal article" date="2014" name="Front. Microbiol.">
        <title>High frequency of phylogenetically diverse reductive dehalogenase-homologous genes in deep subseafloor sedimentary metagenomes.</title>
        <authorList>
            <person name="Kawai M."/>
            <person name="Futagami T."/>
            <person name="Toyoda A."/>
            <person name="Takaki Y."/>
            <person name="Nishi S."/>
            <person name="Hori S."/>
            <person name="Arai W."/>
            <person name="Tsubouchi T."/>
            <person name="Morono Y."/>
            <person name="Uchiyama I."/>
            <person name="Ito T."/>
            <person name="Fujiyama A."/>
            <person name="Inagaki F."/>
            <person name="Takami H."/>
        </authorList>
    </citation>
    <scope>NUCLEOTIDE SEQUENCE</scope>
    <source>
        <strain evidence="2">Expedition CK06-06</strain>
    </source>
</reference>
<sequence length="153" mass="17371">MLLREVGVTEIEKKPLLISGLVLIKLTKDPIAVVRDLRAILKDDPWRLKVVYKIKPLEILVDTRLDLLGEAVDEFVSRIQPDESFKIELRRRFHNIKSEVLIAELAQRFENPVDLENPKKILLVEVLGSNTGIAVCLPTDIISLQSLRNGSKI</sequence>
<feature type="domain" description="THUMP" evidence="1">
    <location>
        <begin position="39"/>
        <end position="137"/>
    </location>
</feature>
<protein>
    <recommendedName>
        <fullName evidence="1">THUMP domain-containing protein</fullName>
    </recommendedName>
</protein>
<evidence type="ECO:0000313" key="2">
    <source>
        <dbReference type="EMBL" id="GAF85300.1"/>
    </source>
</evidence>
<proteinExistence type="predicted"/>
<dbReference type="InterPro" id="IPR004114">
    <property type="entry name" value="THUMP_dom"/>
</dbReference>
<dbReference type="EMBL" id="BARS01002448">
    <property type="protein sequence ID" value="GAF85300.1"/>
    <property type="molecule type" value="Genomic_DNA"/>
</dbReference>
<organism evidence="2">
    <name type="scientific">marine sediment metagenome</name>
    <dbReference type="NCBI Taxonomy" id="412755"/>
    <lineage>
        <taxon>unclassified sequences</taxon>
        <taxon>metagenomes</taxon>
        <taxon>ecological metagenomes</taxon>
    </lineage>
</organism>
<dbReference type="AlphaFoldDB" id="X0U9Y0"/>
<name>X0U9Y0_9ZZZZ</name>
<dbReference type="PROSITE" id="PS51165">
    <property type="entry name" value="THUMP"/>
    <property type="match status" value="1"/>
</dbReference>
<evidence type="ECO:0000259" key="1">
    <source>
        <dbReference type="PROSITE" id="PS51165"/>
    </source>
</evidence>
<dbReference type="Gene3D" id="3.30.2300.10">
    <property type="entry name" value="THUMP superfamily"/>
    <property type="match status" value="1"/>
</dbReference>
<dbReference type="InterPro" id="IPR040183">
    <property type="entry name" value="THUMPD1-like"/>
</dbReference>
<comment type="caution">
    <text evidence="2">The sequence shown here is derived from an EMBL/GenBank/DDBJ whole genome shotgun (WGS) entry which is preliminary data.</text>
</comment>
<dbReference type="CDD" id="cd11717">
    <property type="entry name" value="THUMP_THUMPD1_like"/>
    <property type="match status" value="1"/>
</dbReference>
<dbReference type="Pfam" id="PF02926">
    <property type="entry name" value="THUMP"/>
    <property type="match status" value="1"/>
</dbReference>
<gene>
    <name evidence="2" type="ORF">S01H1_04660</name>
</gene>
<dbReference type="GO" id="GO:0006400">
    <property type="term" value="P:tRNA modification"/>
    <property type="evidence" value="ECO:0007669"/>
    <property type="project" value="InterPro"/>
</dbReference>
<dbReference type="SUPFAM" id="SSF143437">
    <property type="entry name" value="THUMP domain-like"/>
    <property type="match status" value="1"/>
</dbReference>
<dbReference type="GO" id="GO:0003723">
    <property type="term" value="F:RNA binding"/>
    <property type="evidence" value="ECO:0007669"/>
    <property type="project" value="InterPro"/>
</dbReference>
<accession>X0U9Y0</accession>